<dbReference type="EMBL" id="CM044704">
    <property type="protein sequence ID" value="KAI5667774.1"/>
    <property type="molecule type" value="Genomic_DNA"/>
</dbReference>
<gene>
    <name evidence="1" type="ORF">M9H77_17627</name>
</gene>
<dbReference type="Proteomes" id="UP001060085">
    <property type="component" value="Linkage Group LG04"/>
</dbReference>
<proteinExistence type="predicted"/>
<sequence>MRAQRLSSFQNRLFYIVKLATETAGKITGSTVSADPNSPYFISTLDNPSNSNLHGKFATANHVAVMDDESKVEEKGIAMTATKGSLNRSNLRELAQEVVKFFKKRNSAKGMSDSRRGGLVWVKQVTRSIILST</sequence>
<evidence type="ECO:0000313" key="2">
    <source>
        <dbReference type="Proteomes" id="UP001060085"/>
    </source>
</evidence>
<organism evidence="1 2">
    <name type="scientific">Catharanthus roseus</name>
    <name type="common">Madagascar periwinkle</name>
    <name type="synonym">Vinca rosea</name>
    <dbReference type="NCBI Taxonomy" id="4058"/>
    <lineage>
        <taxon>Eukaryota</taxon>
        <taxon>Viridiplantae</taxon>
        <taxon>Streptophyta</taxon>
        <taxon>Embryophyta</taxon>
        <taxon>Tracheophyta</taxon>
        <taxon>Spermatophyta</taxon>
        <taxon>Magnoliopsida</taxon>
        <taxon>eudicotyledons</taxon>
        <taxon>Gunneridae</taxon>
        <taxon>Pentapetalae</taxon>
        <taxon>asterids</taxon>
        <taxon>lamiids</taxon>
        <taxon>Gentianales</taxon>
        <taxon>Apocynaceae</taxon>
        <taxon>Rauvolfioideae</taxon>
        <taxon>Vinceae</taxon>
        <taxon>Catharanthinae</taxon>
        <taxon>Catharanthus</taxon>
    </lineage>
</organism>
<comment type="caution">
    <text evidence="1">The sequence shown here is derived from an EMBL/GenBank/DDBJ whole genome shotgun (WGS) entry which is preliminary data.</text>
</comment>
<name>A0ACC0B551_CATRO</name>
<protein>
    <submittedName>
        <fullName evidence="1">Uncharacterized protein</fullName>
    </submittedName>
</protein>
<keyword evidence="2" id="KW-1185">Reference proteome</keyword>
<reference evidence="2" key="1">
    <citation type="journal article" date="2023" name="Nat. Plants">
        <title>Single-cell RNA sequencing provides a high-resolution roadmap for understanding the multicellular compartmentation of specialized metabolism.</title>
        <authorList>
            <person name="Sun S."/>
            <person name="Shen X."/>
            <person name="Li Y."/>
            <person name="Li Y."/>
            <person name="Wang S."/>
            <person name="Li R."/>
            <person name="Zhang H."/>
            <person name="Shen G."/>
            <person name="Guo B."/>
            <person name="Wei J."/>
            <person name="Xu J."/>
            <person name="St-Pierre B."/>
            <person name="Chen S."/>
            <person name="Sun C."/>
        </authorList>
    </citation>
    <scope>NUCLEOTIDE SEQUENCE [LARGE SCALE GENOMIC DNA]</scope>
</reference>
<evidence type="ECO:0000313" key="1">
    <source>
        <dbReference type="EMBL" id="KAI5667774.1"/>
    </source>
</evidence>
<accession>A0ACC0B551</accession>